<comment type="caution">
    <text evidence="2">The sequence shown here is derived from an EMBL/GenBank/DDBJ whole genome shotgun (WGS) entry which is preliminary data.</text>
</comment>
<dbReference type="AlphaFoldDB" id="A0A1E5P427"/>
<feature type="region of interest" description="Disordered" evidence="1">
    <location>
        <begin position="1"/>
        <end position="21"/>
    </location>
</feature>
<evidence type="ECO:0000313" key="3">
    <source>
        <dbReference type="Proteomes" id="UP000095759"/>
    </source>
</evidence>
<evidence type="ECO:0000256" key="1">
    <source>
        <dbReference type="SAM" id="MobiDB-lite"/>
    </source>
</evidence>
<dbReference type="EMBL" id="MEHJ01000001">
    <property type="protein sequence ID" value="OEJ24308.1"/>
    <property type="molecule type" value="Genomic_DNA"/>
</dbReference>
<evidence type="ECO:0000313" key="2">
    <source>
        <dbReference type="EMBL" id="OEJ24308.1"/>
    </source>
</evidence>
<proteinExistence type="predicted"/>
<keyword evidence="3" id="KW-1185">Reference proteome</keyword>
<gene>
    <name evidence="2" type="ORF">AS594_07195</name>
</gene>
<feature type="compositionally biased region" description="Basic and acidic residues" evidence="1">
    <location>
        <begin position="1"/>
        <end position="16"/>
    </location>
</feature>
<organism evidence="2 3">
    <name type="scientific">Streptomyces agglomeratus</name>
    <dbReference type="NCBI Taxonomy" id="285458"/>
    <lineage>
        <taxon>Bacteria</taxon>
        <taxon>Bacillati</taxon>
        <taxon>Actinomycetota</taxon>
        <taxon>Actinomycetes</taxon>
        <taxon>Kitasatosporales</taxon>
        <taxon>Streptomycetaceae</taxon>
        <taxon>Streptomyces</taxon>
    </lineage>
</organism>
<reference evidence="2 3" key="1">
    <citation type="submission" date="2016-08" db="EMBL/GenBank/DDBJ databases">
        <title>Complete genome sequence of Streptomyces agglomeratus strain 6-3-2, a novel anti-MRSA actinomycete isolated from Wuli of Tebit, China.</title>
        <authorList>
            <person name="Chen X."/>
        </authorList>
    </citation>
    <scope>NUCLEOTIDE SEQUENCE [LARGE SCALE GENOMIC DNA]</scope>
    <source>
        <strain evidence="2 3">6-3-2</strain>
    </source>
</reference>
<accession>A0A1E5P427</accession>
<protein>
    <submittedName>
        <fullName evidence="2">Uncharacterized protein</fullName>
    </submittedName>
</protein>
<name>A0A1E5P427_9ACTN</name>
<dbReference type="RefSeq" id="WP_069935035.1">
    <property type="nucleotide sequence ID" value="NZ_MEHJ01000001.1"/>
</dbReference>
<sequence>MSERRLLPHDLPEYRPNDPPSAPWRRVKVFYDPELKRWNWVHTCPWHEVPELGMGYFSLRIAYCFGEAHLVRCL</sequence>
<dbReference type="Proteomes" id="UP000095759">
    <property type="component" value="Unassembled WGS sequence"/>
</dbReference>